<dbReference type="AlphaFoldDB" id="A0A8S0RQ44"/>
<sequence>MNWTADDHPPAAKLDGPDCFCNPKMEIRDLDPSDMEMAMPYMYEVQYIKPVQPERARGEGRREREVWWTDQFIPSGQLRSRVTRVKKHLRRCL</sequence>
<name>A0A8S0RQ44_OLEEU</name>
<keyword evidence="2" id="KW-1185">Reference proteome</keyword>
<proteinExistence type="predicted"/>
<dbReference type="Proteomes" id="UP000594638">
    <property type="component" value="Unassembled WGS sequence"/>
</dbReference>
<gene>
    <name evidence="1" type="ORF">OLEA9_A086403</name>
</gene>
<reference evidence="1 2" key="1">
    <citation type="submission" date="2019-12" db="EMBL/GenBank/DDBJ databases">
        <authorList>
            <person name="Alioto T."/>
            <person name="Alioto T."/>
            <person name="Gomez Garrido J."/>
        </authorList>
    </citation>
    <scope>NUCLEOTIDE SEQUENCE [LARGE SCALE GENOMIC DNA]</scope>
</reference>
<dbReference type="EMBL" id="CACTIH010003687">
    <property type="protein sequence ID" value="CAA2982105.1"/>
    <property type="molecule type" value="Genomic_DNA"/>
</dbReference>
<organism evidence="1 2">
    <name type="scientific">Olea europaea subsp. europaea</name>
    <dbReference type="NCBI Taxonomy" id="158383"/>
    <lineage>
        <taxon>Eukaryota</taxon>
        <taxon>Viridiplantae</taxon>
        <taxon>Streptophyta</taxon>
        <taxon>Embryophyta</taxon>
        <taxon>Tracheophyta</taxon>
        <taxon>Spermatophyta</taxon>
        <taxon>Magnoliopsida</taxon>
        <taxon>eudicotyledons</taxon>
        <taxon>Gunneridae</taxon>
        <taxon>Pentapetalae</taxon>
        <taxon>asterids</taxon>
        <taxon>lamiids</taxon>
        <taxon>Lamiales</taxon>
        <taxon>Oleaceae</taxon>
        <taxon>Oleeae</taxon>
        <taxon>Olea</taxon>
    </lineage>
</organism>
<evidence type="ECO:0000313" key="2">
    <source>
        <dbReference type="Proteomes" id="UP000594638"/>
    </source>
</evidence>
<comment type="caution">
    <text evidence="1">The sequence shown here is derived from an EMBL/GenBank/DDBJ whole genome shotgun (WGS) entry which is preliminary data.</text>
</comment>
<protein>
    <submittedName>
        <fullName evidence="1">Uncharacterized protein</fullName>
    </submittedName>
</protein>
<evidence type="ECO:0000313" key="1">
    <source>
        <dbReference type="EMBL" id="CAA2982105.1"/>
    </source>
</evidence>
<accession>A0A8S0RQ44</accession>
<dbReference type="Gramene" id="OE9A086403T1">
    <property type="protein sequence ID" value="OE9A086403C1"/>
    <property type="gene ID" value="OE9A086403"/>
</dbReference>